<reference evidence="3 4" key="1">
    <citation type="journal article" date="2013" name="ISME J.">
        <title>Metabolic model for the filamentous 'Candidatus Microthrix parvicella' based on genomic and metagenomic analyses.</title>
        <authorList>
            <person name="Jon McIlroy S."/>
            <person name="Kristiansen R."/>
            <person name="Albertsen M."/>
            <person name="Michael Karst S."/>
            <person name="Rossetti S."/>
            <person name="Lund Nielsen J."/>
            <person name="Tandoi V."/>
            <person name="James Seviour R."/>
            <person name="Nielsen P.H."/>
        </authorList>
    </citation>
    <scope>NUCLEOTIDE SEQUENCE [LARGE SCALE GENOMIC DNA]</scope>
    <source>
        <strain evidence="3 4">RN1</strain>
    </source>
</reference>
<dbReference type="Proteomes" id="UP000018291">
    <property type="component" value="Unassembled WGS sequence"/>
</dbReference>
<dbReference type="HOGENOM" id="CLU_075254_0_0_11"/>
<dbReference type="PANTHER" id="PTHR21621">
    <property type="entry name" value="RIBOSOMAL PROTEIN S6 MODIFICATION PROTEIN"/>
    <property type="match status" value="1"/>
</dbReference>
<dbReference type="OrthoDB" id="9813261at2"/>
<evidence type="ECO:0000313" key="4">
    <source>
        <dbReference type="Proteomes" id="UP000018291"/>
    </source>
</evidence>
<name>R4YWB4_9ACTN</name>
<dbReference type="GO" id="GO:0005737">
    <property type="term" value="C:cytoplasm"/>
    <property type="evidence" value="ECO:0007669"/>
    <property type="project" value="TreeGrafter"/>
</dbReference>
<dbReference type="GO" id="GO:0046872">
    <property type="term" value="F:metal ion binding"/>
    <property type="evidence" value="ECO:0007669"/>
    <property type="project" value="InterPro"/>
</dbReference>
<protein>
    <recommendedName>
        <fullName evidence="2">ATP-grasp domain-containing protein</fullName>
    </recommendedName>
</protein>
<dbReference type="EMBL" id="CANL01000002">
    <property type="protein sequence ID" value="CCM62218.1"/>
    <property type="molecule type" value="Genomic_DNA"/>
</dbReference>
<dbReference type="InterPro" id="IPR011761">
    <property type="entry name" value="ATP-grasp"/>
</dbReference>
<organism evidence="3 4">
    <name type="scientific">Candidatus Neomicrothrix parvicella RN1</name>
    <dbReference type="NCBI Taxonomy" id="1229780"/>
    <lineage>
        <taxon>Bacteria</taxon>
        <taxon>Bacillati</taxon>
        <taxon>Actinomycetota</taxon>
        <taxon>Acidimicrobiia</taxon>
        <taxon>Acidimicrobiales</taxon>
        <taxon>Microthrixaceae</taxon>
        <taxon>Candidatus Neomicrothrix</taxon>
    </lineage>
</organism>
<comment type="caution">
    <text evidence="3">The sequence shown here is derived from an EMBL/GenBank/DDBJ whole genome shotgun (WGS) entry which is preliminary data.</text>
</comment>
<dbReference type="eggNOG" id="COG0189">
    <property type="taxonomic scope" value="Bacteria"/>
</dbReference>
<evidence type="ECO:0000313" key="3">
    <source>
        <dbReference type="EMBL" id="CCM62218.1"/>
    </source>
</evidence>
<evidence type="ECO:0000259" key="2">
    <source>
        <dbReference type="PROSITE" id="PS50975"/>
    </source>
</evidence>
<keyword evidence="1" id="KW-0547">Nucleotide-binding</keyword>
<accession>R4YWB4</accession>
<dbReference type="SUPFAM" id="SSF56059">
    <property type="entry name" value="Glutathione synthetase ATP-binding domain-like"/>
    <property type="match status" value="1"/>
</dbReference>
<keyword evidence="4" id="KW-1185">Reference proteome</keyword>
<dbReference type="GO" id="GO:0018169">
    <property type="term" value="F:ribosomal S6-glutamic acid ligase activity"/>
    <property type="evidence" value="ECO:0007669"/>
    <property type="project" value="TreeGrafter"/>
</dbReference>
<dbReference type="Gene3D" id="3.30.1490.20">
    <property type="entry name" value="ATP-grasp fold, A domain"/>
    <property type="match status" value="1"/>
</dbReference>
<dbReference type="PANTHER" id="PTHR21621:SF0">
    <property type="entry name" value="BETA-CITRYLGLUTAMATE SYNTHASE B-RELATED"/>
    <property type="match status" value="1"/>
</dbReference>
<sequence>MTHNQDGPAGVHVPDAPARNGGRALVNMCARLADAHGWRMQAGGGDWVVRLTDRAGHRVGMYGYSFDANPSAVALICDDKVATADLLGRVGLPMVPHELVIEPSFASWVGQNSVGERLDQIIDRFGWPLVVKPNDGTGGANVQRAAERSAAESALTAILARHRGAAVGPWREVTAEHRVVVVDGAAPLIYRKDRPNVVGDGRSAVVELVAQSVVAGDVTPDVVRDWLDTHDPTLLAHVPVAGEVTHLGLRHNLGAGSSPVLVRPGPEAESLAALGLGAAAELGAVFCSVDIVDSSAGREVLEVNSGVMLERLAAESSEWWARAESVYEAALLLTLDP</sequence>
<dbReference type="InterPro" id="IPR013815">
    <property type="entry name" value="ATP_grasp_subdomain_1"/>
</dbReference>
<evidence type="ECO:0000256" key="1">
    <source>
        <dbReference type="PROSITE-ProRule" id="PRU00409"/>
    </source>
</evidence>
<dbReference type="Gene3D" id="3.30.470.20">
    <property type="entry name" value="ATP-grasp fold, B domain"/>
    <property type="match status" value="1"/>
</dbReference>
<dbReference type="STRING" id="1229780.BN381_100105"/>
<dbReference type="AlphaFoldDB" id="R4YWB4"/>
<proteinExistence type="predicted"/>
<dbReference type="PROSITE" id="PS50975">
    <property type="entry name" value="ATP_GRASP"/>
    <property type="match status" value="1"/>
</dbReference>
<feature type="domain" description="ATP-grasp" evidence="2">
    <location>
        <begin position="84"/>
        <end position="335"/>
    </location>
</feature>
<dbReference type="GO" id="GO:0005524">
    <property type="term" value="F:ATP binding"/>
    <property type="evidence" value="ECO:0007669"/>
    <property type="project" value="UniProtKB-UniRule"/>
</dbReference>
<gene>
    <name evidence="3" type="ORF">BN381_100105</name>
</gene>
<keyword evidence="1" id="KW-0067">ATP-binding</keyword>
<dbReference type="GO" id="GO:0009432">
    <property type="term" value="P:SOS response"/>
    <property type="evidence" value="ECO:0007669"/>
    <property type="project" value="TreeGrafter"/>
</dbReference>
<dbReference type="RefSeq" id="WP_012223427.1">
    <property type="nucleotide sequence ID" value="NZ_HG422565.1"/>
</dbReference>